<dbReference type="GO" id="GO:0016616">
    <property type="term" value="F:oxidoreductase activity, acting on the CH-OH group of donors, NAD or NADP as acceptor"/>
    <property type="evidence" value="ECO:0007669"/>
    <property type="project" value="TreeGrafter"/>
</dbReference>
<dbReference type="InterPro" id="IPR036291">
    <property type="entry name" value="NAD(P)-bd_dom_sf"/>
</dbReference>
<evidence type="ECO:0000256" key="1">
    <source>
        <dbReference type="ARBA" id="ARBA00023002"/>
    </source>
</evidence>
<dbReference type="Pfam" id="PF01370">
    <property type="entry name" value="Epimerase"/>
    <property type="match status" value="1"/>
</dbReference>
<dbReference type="FunFam" id="3.40.50.720:FF:000336">
    <property type="entry name" value="Aldehyde reductase"/>
    <property type="match status" value="1"/>
</dbReference>
<dbReference type="InterPro" id="IPR050425">
    <property type="entry name" value="NAD(P)_dehydrat-like"/>
</dbReference>
<dbReference type="WBParaSite" id="ACRNAN_Path_1470.g5751.t1">
    <property type="protein sequence ID" value="ACRNAN_Path_1470.g5751.t1"/>
    <property type="gene ID" value="ACRNAN_Path_1470.g5751"/>
</dbReference>
<feature type="domain" description="NAD-dependent epimerase/dehydratase" evidence="3">
    <location>
        <begin position="10"/>
        <end position="249"/>
    </location>
</feature>
<protein>
    <submittedName>
        <fullName evidence="5">NAD-dependent epimerase/dehydratase domain-containing protein</fullName>
    </submittedName>
</protein>
<dbReference type="Proteomes" id="UP000887540">
    <property type="component" value="Unplaced"/>
</dbReference>
<dbReference type="AlphaFoldDB" id="A0A914C119"/>
<evidence type="ECO:0000259" key="3">
    <source>
        <dbReference type="Pfam" id="PF01370"/>
    </source>
</evidence>
<organism evidence="4 5">
    <name type="scientific">Acrobeloides nanus</name>
    <dbReference type="NCBI Taxonomy" id="290746"/>
    <lineage>
        <taxon>Eukaryota</taxon>
        <taxon>Metazoa</taxon>
        <taxon>Ecdysozoa</taxon>
        <taxon>Nematoda</taxon>
        <taxon>Chromadorea</taxon>
        <taxon>Rhabditida</taxon>
        <taxon>Tylenchina</taxon>
        <taxon>Cephalobomorpha</taxon>
        <taxon>Cephaloboidea</taxon>
        <taxon>Cephalobidae</taxon>
        <taxon>Acrobeloides</taxon>
    </lineage>
</organism>
<keyword evidence="4" id="KW-1185">Reference proteome</keyword>
<reference evidence="5" key="1">
    <citation type="submission" date="2022-11" db="UniProtKB">
        <authorList>
            <consortium name="WormBaseParasite"/>
        </authorList>
    </citation>
    <scope>IDENTIFICATION</scope>
</reference>
<sequence>MKLNKNCTKVLVTGASGYLATHCVQQLLNAGYLVRGTVRSLKVLEKVQPLKNLSYAKERLELIEADLEKKETWPSIVDSCDYVLHVASPFPAISNETTIKTAIEGTKNVLTACSKTASVKKLVLTSSIASIVYGHRDYKNRIFTENDWSNLERCSAYQKSKTLAEKFAWYFMRANGENSFKMTCLNPGFIVGPSLTEVAGTSVTLVKRLLNNEMDSLPLIQYGLVDVRDVAKAHILAMENPKSDSERIIINSNNLWLHEIAEILEKEFGPKGYIIPTKKSSYFNLWLNSFYNPNVKEILGRVEKKITMDNSKRITL</sequence>
<dbReference type="PANTHER" id="PTHR10366:SF564">
    <property type="entry name" value="STEROL-4-ALPHA-CARBOXYLATE 3-DEHYDROGENASE, DECARBOXYLATING"/>
    <property type="match status" value="1"/>
</dbReference>
<dbReference type="InterPro" id="IPR001509">
    <property type="entry name" value="Epimerase_deHydtase"/>
</dbReference>
<dbReference type="CDD" id="cd05227">
    <property type="entry name" value="AR_SDR_e"/>
    <property type="match status" value="1"/>
</dbReference>
<evidence type="ECO:0000256" key="2">
    <source>
        <dbReference type="ARBA" id="ARBA00023445"/>
    </source>
</evidence>
<dbReference type="Gene3D" id="3.40.50.720">
    <property type="entry name" value="NAD(P)-binding Rossmann-like Domain"/>
    <property type="match status" value="1"/>
</dbReference>
<comment type="similarity">
    <text evidence="2">Belongs to the NAD(P)-dependent epimerase/dehydratase family. Dihydroflavonol-4-reductase subfamily.</text>
</comment>
<evidence type="ECO:0000313" key="4">
    <source>
        <dbReference type="Proteomes" id="UP000887540"/>
    </source>
</evidence>
<dbReference type="PANTHER" id="PTHR10366">
    <property type="entry name" value="NAD DEPENDENT EPIMERASE/DEHYDRATASE"/>
    <property type="match status" value="1"/>
</dbReference>
<name>A0A914C119_9BILA</name>
<accession>A0A914C119</accession>
<proteinExistence type="inferred from homology"/>
<evidence type="ECO:0000313" key="5">
    <source>
        <dbReference type="WBParaSite" id="ACRNAN_Path_1470.g5751.t1"/>
    </source>
</evidence>
<dbReference type="SUPFAM" id="SSF51735">
    <property type="entry name" value="NAD(P)-binding Rossmann-fold domains"/>
    <property type="match status" value="1"/>
</dbReference>
<keyword evidence="1" id="KW-0560">Oxidoreductase</keyword>